<evidence type="ECO:0000313" key="3">
    <source>
        <dbReference type="EMBL" id="KKA22750.1"/>
    </source>
</evidence>
<dbReference type="GO" id="GO:0003723">
    <property type="term" value="F:RNA binding"/>
    <property type="evidence" value="ECO:0007669"/>
    <property type="project" value="InterPro"/>
</dbReference>
<gene>
    <name evidence="3" type="ORF">T310_3207</name>
</gene>
<keyword evidence="4" id="KW-1185">Reference proteome</keyword>
<dbReference type="Proteomes" id="UP000053958">
    <property type="component" value="Unassembled WGS sequence"/>
</dbReference>
<dbReference type="PROSITE" id="PS50158">
    <property type="entry name" value="ZF_CCHC"/>
    <property type="match status" value="1"/>
</dbReference>
<dbReference type="InterPro" id="IPR036875">
    <property type="entry name" value="Znf_CCHC_sf"/>
</dbReference>
<keyword evidence="1" id="KW-0479">Metal-binding</keyword>
<dbReference type="Gene3D" id="4.10.60.10">
    <property type="entry name" value="Zinc finger, CCHC-type"/>
    <property type="match status" value="1"/>
</dbReference>
<dbReference type="InterPro" id="IPR001878">
    <property type="entry name" value="Znf_CCHC"/>
</dbReference>
<evidence type="ECO:0000259" key="2">
    <source>
        <dbReference type="PROSITE" id="PS50158"/>
    </source>
</evidence>
<reference evidence="3 4" key="1">
    <citation type="submission" date="2015-04" db="EMBL/GenBank/DDBJ databases">
        <authorList>
            <person name="Heijne W.H."/>
            <person name="Fedorova N.D."/>
            <person name="Nierman W.C."/>
            <person name="Vollebregt A.W."/>
            <person name="Zhao Z."/>
            <person name="Wu L."/>
            <person name="Kumar M."/>
            <person name="Stam H."/>
            <person name="van den Berg M.A."/>
            <person name="Pel H.J."/>
        </authorList>
    </citation>
    <scope>NUCLEOTIDE SEQUENCE [LARGE SCALE GENOMIC DNA]</scope>
    <source>
        <strain evidence="3 4">CBS 393.64</strain>
    </source>
</reference>
<evidence type="ECO:0000256" key="1">
    <source>
        <dbReference type="PROSITE-ProRule" id="PRU00047"/>
    </source>
</evidence>
<accession>A0A0F4YXE4</accession>
<sequence length="184" mass="20399">MSFNPDSQWCTVCGSNAHRTKECPESFCNYCKEQGHFIKHCPRLSPCGNCGKKGHRTENCRNPTAPFHSQQSGSGFVPWTEQTAAKYPIQPIATRSVPVLKTTVDAGTVPSKPEDVAKGDERCAWPLRRCKAFPMTLVTREMLASISFYVQTLQAANRAGEGDRQNQMERGMKMLIALGLIDSC</sequence>
<organism evidence="3 4">
    <name type="scientific">Rasamsonia emersonii (strain ATCC 16479 / CBS 393.64 / IMI 116815)</name>
    <dbReference type="NCBI Taxonomy" id="1408163"/>
    <lineage>
        <taxon>Eukaryota</taxon>
        <taxon>Fungi</taxon>
        <taxon>Dikarya</taxon>
        <taxon>Ascomycota</taxon>
        <taxon>Pezizomycotina</taxon>
        <taxon>Eurotiomycetes</taxon>
        <taxon>Eurotiomycetidae</taxon>
        <taxon>Eurotiales</taxon>
        <taxon>Trichocomaceae</taxon>
        <taxon>Rasamsonia</taxon>
    </lineage>
</organism>
<dbReference type="GO" id="GO:0003690">
    <property type="term" value="F:double-stranded DNA binding"/>
    <property type="evidence" value="ECO:0007669"/>
    <property type="project" value="InterPro"/>
</dbReference>
<proteinExistence type="predicted"/>
<dbReference type="InterPro" id="IPR042509">
    <property type="entry name" value="ZCCHC3"/>
</dbReference>
<dbReference type="PANTHER" id="PTHR22639">
    <property type="entry name" value="GAG-RELATED PROTEIN"/>
    <property type="match status" value="1"/>
</dbReference>
<dbReference type="GeneID" id="25315557"/>
<evidence type="ECO:0000313" key="4">
    <source>
        <dbReference type="Proteomes" id="UP000053958"/>
    </source>
</evidence>
<dbReference type="RefSeq" id="XP_013329362.1">
    <property type="nucleotide sequence ID" value="XM_013473908.1"/>
</dbReference>
<dbReference type="EMBL" id="LASV01000127">
    <property type="protein sequence ID" value="KKA22750.1"/>
    <property type="molecule type" value="Genomic_DNA"/>
</dbReference>
<dbReference type="SUPFAM" id="SSF57756">
    <property type="entry name" value="Retrovirus zinc finger-like domains"/>
    <property type="match status" value="1"/>
</dbReference>
<keyword evidence="1" id="KW-0862">Zinc</keyword>
<dbReference type="PANTHER" id="PTHR22639:SF3">
    <property type="entry name" value="ZINC FINGER CCHC DOMAIN-CONTAINING PROTEIN 3"/>
    <property type="match status" value="1"/>
</dbReference>
<keyword evidence="1" id="KW-0863">Zinc-finger</keyword>
<dbReference type="OrthoDB" id="7608935at2759"/>
<dbReference type="AlphaFoldDB" id="A0A0F4YXE4"/>
<protein>
    <recommendedName>
        <fullName evidence="2">CCHC-type domain-containing protein</fullName>
    </recommendedName>
</protein>
<dbReference type="SMART" id="SM00343">
    <property type="entry name" value="ZnF_C2HC"/>
    <property type="match status" value="3"/>
</dbReference>
<dbReference type="GO" id="GO:0008270">
    <property type="term" value="F:zinc ion binding"/>
    <property type="evidence" value="ECO:0007669"/>
    <property type="project" value="UniProtKB-KW"/>
</dbReference>
<comment type="caution">
    <text evidence="3">The sequence shown here is derived from an EMBL/GenBank/DDBJ whole genome shotgun (WGS) entry which is preliminary data.</text>
</comment>
<name>A0A0F4YXE4_RASE3</name>
<feature type="domain" description="CCHC-type" evidence="2">
    <location>
        <begin position="47"/>
        <end position="62"/>
    </location>
</feature>